<dbReference type="Pfam" id="PF13193">
    <property type="entry name" value="AMP-binding_C"/>
    <property type="match status" value="1"/>
</dbReference>
<keyword evidence="6" id="KW-1185">Reference proteome</keyword>
<dbReference type="PANTHER" id="PTHR24096:SF149">
    <property type="entry name" value="AMP-BINDING DOMAIN-CONTAINING PROTEIN-RELATED"/>
    <property type="match status" value="1"/>
</dbReference>
<feature type="domain" description="AMP-binding enzyme C-terminal" evidence="4">
    <location>
        <begin position="318"/>
        <end position="403"/>
    </location>
</feature>
<evidence type="ECO:0000313" key="5">
    <source>
        <dbReference type="EMBL" id="KAL1625554.1"/>
    </source>
</evidence>
<evidence type="ECO:0008006" key="7">
    <source>
        <dbReference type="Google" id="ProtNLM"/>
    </source>
</evidence>
<gene>
    <name evidence="5" type="ORF">SLS56_007301</name>
</gene>
<comment type="similarity">
    <text evidence="1">Belongs to the ATP-dependent AMP-binding enzyme family.</text>
</comment>
<dbReference type="EMBL" id="JAJVDC020000093">
    <property type="protein sequence ID" value="KAL1625554.1"/>
    <property type="molecule type" value="Genomic_DNA"/>
</dbReference>
<dbReference type="SUPFAM" id="SSF56801">
    <property type="entry name" value="Acetyl-CoA synthetase-like"/>
    <property type="match status" value="1"/>
</dbReference>
<dbReference type="Gene3D" id="3.40.50.12780">
    <property type="entry name" value="N-terminal domain of ligase-like"/>
    <property type="match status" value="1"/>
</dbReference>
<dbReference type="InterPro" id="IPR000873">
    <property type="entry name" value="AMP-dep_synth/lig_dom"/>
</dbReference>
<dbReference type="InterPro" id="IPR020845">
    <property type="entry name" value="AMP-binding_CS"/>
</dbReference>
<feature type="domain" description="AMP-dependent synthetase/ligase" evidence="3">
    <location>
        <begin position="79"/>
        <end position="304"/>
    </location>
</feature>
<dbReference type="Gene3D" id="3.30.300.30">
    <property type="match status" value="1"/>
</dbReference>
<comment type="caution">
    <text evidence="5">The sequence shown here is derived from an EMBL/GenBank/DDBJ whole genome shotgun (WGS) entry which is preliminary data.</text>
</comment>
<dbReference type="Proteomes" id="UP001521116">
    <property type="component" value="Unassembled WGS sequence"/>
</dbReference>
<dbReference type="Pfam" id="PF00501">
    <property type="entry name" value="AMP-binding"/>
    <property type="match status" value="1"/>
</dbReference>
<dbReference type="PANTHER" id="PTHR24096">
    <property type="entry name" value="LONG-CHAIN-FATTY-ACID--COA LIGASE"/>
    <property type="match status" value="1"/>
</dbReference>
<dbReference type="InterPro" id="IPR042099">
    <property type="entry name" value="ANL_N_sf"/>
</dbReference>
<accession>A0ABR3SNE0</accession>
<proteinExistence type="inferred from homology"/>
<sequence length="427" mass="45412">MIFRSPTALEYPKDATVTDVFLYSNPNNTPSDKPAIIDGPTGEIVFTYESLRVAVKKFARYLQSEAGVKPGTVVAILSTTKEIAHALRLAKPTHIIVEDTLLPALQTGLSLAALPTPPTTHIWSDTPSYTAPAPHHTLSIAHILSTTPPPYRPPPTAPTSLALIAFSSGTSGHVKGVALPHTSLVANIHQQRAALPSLFASPTAATALAVPFFHILGLAGFCCQYLTAGIPVVVFRRFDPAALLAAVARDRVTHLNVVPPLALALLRAEPEAVGGGDLACLRCLVNAAAPLKQPLADALARRAKEMIKVKGHQVAPAELETILLGHPKVADAAVCGVYVDAEASEFPVAYVALHAEESARGVKETVDLRQDIRKHVDGQVAHYKRLKGGVHILDAIPRNPSGKILRRLLPANLAKAADINKLRVSKL</sequence>
<dbReference type="PROSITE" id="PS00455">
    <property type="entry name" value="AMP_BINDING"/>
    <property type="match status" value="1"/>
</dbReference>
<organism evidence="5 6">
    <name type="scientific">Neofusicoccum ribis</name>
    <dbReference type="NCBI Taxonomy" id="45134"/>
    <lineage>
        <taxon>Eukaryota</taxon>
        <taxon>Fungi</taxon>
        <taxon>Dikarya</taxon>
        <taxon>Ascomycota</taxon>
        <taxon>Pezizomycotina</taxon>
        <taxon>Dothideomycetes</taxon>
        <taxon>Dothideomycetes incertae sedis</taxon>
        <taxon>Botryosphaeriales</taxon>
        <taxon>Botryosphaeriaceae</taxon>
        <taxon>Neofusicoccum</taxon>
    </lineage>
</organism>
<reference evidence="5 6" key="1">
    <citation type="submission" date="2024-02" db="EMBL/GenBank/DDBJ databases">
        <title>De novo assembly and annotation of 12 fungi associated with fruit tree decline syndrome in Ontario, Canada.</title>
        <authorList>
            <person name="Sulman M."/>
            <person name="Ellouze W."/>
            <person name="Ilyukhin E."/>
        </authorList>
    </citation>
    <scope>NUCLEOTIDE SEQUENCE [LARGE SCALE GENOMIC DNA]</scope>
    <source>
        <strain evidence="5 6">M1-105</strain>
    </source>
</reference>
<evidence type="ECO:0000313" key="6">
    <source>
        <dbReference type="Proteomes" id="UP001521116"/>
    </source>
</evidence>
<dbReference type="InterPro" id="IPR045851">
    <property type="entry name" value="AMP-bd_C_sf"/>
</dbReference>
<evidence type="ECO:0000256" key="2">
    <source>
        <dbReference type="ARBA" id="ARBA00022598"/>
    </source>
</evidence>
<evidence type="ECO:0000259" key="4">
    <source>
        <dbReference type="Pfam" id="PF13193"/>
    </source>
</evidence>
<keyword evidence="2" id="KW-0436">Ligase</keyword>
<evidence type="ECO:0000259" key="3">
    <source>
        <dbReference type="Pfam" id="PF00501"/>
    </source>
</evidence>
<name>A0ABR3SNE0_9PEZI</name>
<evidence type="ECO:0000256" key="1">
    <source>
        <dbReference type="ARBA" id="ARBA00006432"/>
    </source>
</evidence>
<dbReference type="InterPro" id="IPR025110">
    <property type="entry name" value="AMP-bd_C"/>
</dbReference>
<protein>
    <recommendedName>
        <fullName evidence="7">4-coumarate-CoA ligase</fullName>
    </recommendedName>
</protein>